<dbReference type="AlphaFoldDB" id="A0A1J7IXB9"/>
<reference evidence="1 2" key="1">
    <citation type="submission" date="2016-10" db="EMBL/GenBank/DDBJ databases">
        <title>Draft genome sequence of Coniochaeta ligniaria NRRL30616, a lignocellulolytic fungus for bioabatement of inhibitors in plant biomass hydrolysates.</title>
        <authorList>
            <consortium name="DOE Joint Genome Institute"/>
            <person name="Jimenez D.J."/>
            <person name="Hector R.E."/>
            <person name="Riley R."/>
            <person name="Sun H."/>
            <person name="Grigoriev I.V."/>
            <person name="Van Elsas J.D."/>
            <person name="Nichols N.N."/>
        </authorList>
    </citation>
    <scope>NUCLEOTIDE SEQUENCE [LARGE SCALE GENOMIC DNA]</scope>
    <source>
        <strain evidence="1 2">NRRL 30616</strain>
    </source>
</reference>
<keyword evidence="2" id="KW-1185">Reference proteome</keyword>
<dbReference type="STRING" id="1408157.A0A1J7IXB9"/>
<name>A0A1J7IXB9_9PEZI</name>
<organism evidence="1 2">
    <name type="scientific">Coniochaeta ligniaria NRRL 30616</name>
    <dbReference type="NCBI Taxonomy" id="1408157"/>
    <lineage>
        <taxon>Eukaryota</taxon>
        <taxon>Fungi</taxon>
        <taxon>Dikarya</taxon>
        <taxon>Ascomycota</taxon>
        <taxon>Pezizomycotina</taxon>
        <taxon>Sordariomycetes</taxon>
        <taxon>Sordariomycetidae</taxon>
        <taxon>Coniochaetales</taxon>
        <taxon>Coniochaetaceae</taxon>
        <taxon>Coniochaeta</taxon>
    </lineage>
</organism>
<dbReference type="OrthoDB" id="4500473at2759"/>
<evidence type="ECO:0000313" key="1">
    <source>
        <dbReference type="EMBL" id="OIW32351.1"/>
    </source>
</evidence>
<dbReference type="InParanoid" id="A0A1J7IXB9"/>
<sequence>MANRVAYFFYAPTWDFTPGGPIKLGNVLASVKTPELPLYTAQLPAENELFSTEKRQVEFSYEKLREGKFSIVTRFMSFLGIGFDVGTSGSRSSEENLAFDRLETTQFFPREEYLQKCVEAGIVRRFLEKSRYRKPIYIITGLKIVKGAKAKTLSTSSLGGNLGVDVDGTVWSGGAVPVGGGPEISGSMSRTRGTSWEESSDFVLAYRVQKVKVSKEGTVKNDEAYTTGAMLGHDVVVMETSEGDLLSVEDVDVSLEGDGFVAKEVMDGEELVLCAEPADSNSEESGHS</sequence>
<dbReference type="Proteomes" id="UP000182658">
    <property type="component" value="Unassembled WGS sequence"/>
</dbReference>
<evidence type="ECO:0000313" key="2">
    <source>
        <dbReference type="Proteomes" id="UP000182658"/>
    </source>
</evidence>
<dbReference type="EMBL" id="KV875095">
    <property type="protein sequence ID" value="OIW32351.1"/>
    <property type="molecule type" value="Genomic_DNA"/>
</dbReference>
<proteinExistence type="predicted"/>
<protein>
    <submittedName>
        <fullName evidence="1">Uncharacterized protein</fullName>
    </submittedName>
</protein>
<gene>
    <name evidence="1" type="ORF">CONLIGDRAFT_699045</name>
</gene>
<accession>A0A1J7IXB9</accession>